<proteinExistence type="predicted"/>
<protein>
    <recommendedName>
        <fullName evidence="4">Beta-amyrin synthase</fullName>
    </recommendedName>
</protein>
<evidence type="ECO:0000256" key="1">
    <source>
        <dbReference type="ARBA" id="ARBA00023235"/>
    </source>
</evidence>
<dbReference type="SUPFAM" id="SSF48239">
    <property type="entry name" value="Terpenoid cyclases/Protein prenyltransferases"/>
    <property type="match status" value="1"/>
</dbReference>
<dbReference type="GO" id="GO:0016104">
    <property type="term" value="P:triterpenoid biosynthetic process"/>
    <property type="evidence" value="ECO:0007669"/>
    <property type="project" value="InterPro"/>
</dbReference>
<dbReference type="InterPro" id="IPR008930">
    <property type="entry name" value="Terpenoid_cyclase/PrenylTrfase"/>
</dbReference>
<dbReference type="GO" id="GO:0016866">
    <property type="term" value="F:intramolecular transferase activity"/>
    <property type="evidence" value="ECO:0007669"/>
    <property type="project" value="InterPro"/>
</dbReference>
<keyword evidence="1" id="KW-0413">Isomerase</keyword>
<name>A0AAV6KQS9_9ERIC</name>
<reference evidence="2" key="1">
    <citation type="submission" date="2020-08" db="EMBL/GenBank/DDBJ databases">
        <title>Plant Genome Project.</title>
        <authorList>
            <person name="Zhang R.-G."/>
        </authorList>
    </citation>
    <scope>NUCLEOTIDE SEQUENCE</scope>
    <source>
        <strain evidence="2">WSP0</strain>
        <tissue evidence="2">Leaf</tissue>
    </source>
</reference>
<evidence type="ECO:0000313" key="3">
    <source>
        <dbReference type="Proteomes" id="UP000823749"/>
    </source>
</evidence>
<dbReference type="InterPro" id="IPR018333">
    <property type="entry name" value="Squalene_cyclase"/>
</dbReference>
<dbReference type="GO" id="GO:0005811">
    <property type="term" value="C:lipid droplet"/>
    <property type="evidence" value="ECO:0007669"/>
    <property type="project" value="InterPro"/>
</dbReference>
<accession>A0AAV6KQS9</accession>
<dbReference type="EMBL" id="JACTNZ010000004">
    <property type="protein sequence ID" value="KAG5554614.1"/>
    <property type="molecule type" value="Genomic_DNA"/>
</dbReference>
<dbReference type="AlphaFoldDB" id="A0AAV6KQS9"/>
<sequence>MWRLKIAEGDGPHLFSTNNFVGRQFWEFDPDAGTPEERAEVEQAREYYKKNNRRGPTSRPWPSSDLLTRMQLKKENKHIDLSLPPVRFGPEEDVNYEGLTTALRKAVRLQCAIQASDGHWPAEHSGPMFLTPALVSFVRTCVY</sequence>
<evidence type="ECO:0000313" key="2">
    <source>
        <dbReference type="EMBL" id="KAG5554614.1"/>
    </source>
</evidence>
<gene>
    <name evidence="2" type="ORF">RHGRI_012246</name>
</gene>
<dbReference type="PANTHER" id="PTHR11764">
    <property type="entry name" value="TERPENE CYCLASE/MUTASE FAMILY MEMBER"/>
    <property type="match status" value="1"/>
</dbReference>
<keyword evidence="3" id="KW-1185">Reference proteome</keyword>
<organism evidence="2 3">
    <name type="scientific">Rhododendron griersonianum</name>
    <dbReference type="NCBI Taxonomy" id="479676"/>
    <lineage>
        <taxon>Eukaryota</taxon>
        <taxon>Viridiplantae</taxon>
        <taxon>Streptophyta</taxon>
        <taxon>Embryophyta</taxon>
        <taxon>Tracheophyta</taxon>
        <taxon>Spermatophyta</taxon>
        <taxon>Magnoliopsida</taxon>
        <taxon>eudicotyledons</taxon>
        <taxon>Gunneridae</taxon>
        <taxon>Pentapetalae</taxon>
        <taxon>asterids</taxon>
        <taxon>Ericales</taxon>
        <taxon>Ericaceae</taxon>
        <taxon>Ericoideae</taxon>
        <taxon>Rhodoreae</taxon>
        <taxon>Rhododendron</taxon>
    </lineage>
</organism>
<dbReference type="PANTHER" id="PTHR11764:SF58">
    <property type="entry name" value="BETA-AMYRIN SYNTHASE-RELATED"/>
    <property type="match status" value="1"/>
</dbReference>
<evidence type="ECO:0008006" key="4">
    <source>
        <dbReference type="Google" id="ProtNLM"/>
    </source>
</evidence>
<dbReference type="Proteomes" id="UP000823749">
    <property type="component" value="Chromosome 4"/>
</dbReference>
<comment type="caution">
    <text evidence="2">The sequence shown here is derived from an EMBL/GenBank/DDBJ whole genome shotgun (WGS) entry which is preliminary data.</text>
</comment>